<comment type="subunit">
    <text evidence="7">Part of the 30S ribosomal subunit. Forms a loose heterodimer with protein S19. Forms two bridges to the 50S subunit in the 70S ribosome.</text>
</comment>
<dbReference type="NCBIfam" id="TIGR03631">
    <property type="entry name" value="uS13_bact"/>
    <property type="match status" value="1"/>
</dbReference>
<evidence type="ECO:0000256" key="5">
    <source>
        <dbReference type="ARBA" id="ARBA00023274"/>
    </source>
</evidence>
<dbReference type="HAMAP" id="MF_01315">
    <property type="entry name" value="Ribosomal_uS13"/>
    <property type="match status" value="1"/>
</dbReference>
<evidence type="ECO:0000256" key="1">
    <source>
        <dbReference type="ARBA" id="ARBA00008080"/>
    </source>
</evidence>
<keyword evidence="7" id="KW-0820">tRNA-binding</keyword>
<keyword evidence="3 7" id="KW-0694">RNA-binding</keyword>
<proteinExistence type="inferred from homology"/>
<dbReference type="HOGENOM" id="CLU_103849_1_2_0"/>
<dbReference type="PROSITE" id="PS00646">
    <property type="entry name" value="RIBOSOMAL_S13_1"/>
    <property type="match status" value="1"/>
</dbReference>
<evidence type="ECO:0000256" key="8">
    <source>
        <dbReference type="RuleBase" id="RU003830"/>
    </source>
</evidence>
<dbReference type="RefSeq" id="WP_013505001.1">
    <property type="nucleotide sequence ID" value="NC_014836.1"/>
</dbReference>
<dbReference type="Gene3D" id="1.10.8.50">
    <property type="match status" value="1"/>
</dbReference>
<dbReference type="InterPro" id="IPR018269">
    <property type="entry name" value="Ribosomal_uS13_CS"/>
</dbReference>
<dbReference type="Pfam" id="PF00416">
    <property type="entry name" value="Ribosomal_S13"/>
    <property type="match status" value="1"/>
</dbReference>
<dbReference type="eggNOG" id="COG0099">
    <property type="taxonomic scope" value="Bacteria"/>
</dbReference>
<keyword evidence="11" id="KW-1185">Reference proteome</keyword>
<dbReference type="Proteomes" id="UP000002572">
    <property type="component" value="Chromosome"/>
</dbReference>
<accession>E6W734</accession>
<dbReference type="FunCoup" id="E6W734">
    <property type="interactions" value="563"/>
</dbReference>
<evidence type="ECO:0000313" key="11">
    <source>
        <dbReference type="Proteomes" id="UP000002572"/>
    </source>
</evidence>
<sequence length="120" mass="13580">MARVAGVDLPKNKRVEIGLTYIYGVGRSRSRQILANVSIDMDKKVGELSEDEVNTLRKALEEYDVEGDLRKNVSLDIKRLKDLGCYRGLRHRSGLPVRGQNTKNNSRTRKGPKRTVGKKK</sequence>
<comment type="function">
    <text evidence="7">Located at the top of the head of the 30S subunit, it contacts several helices of the 16S rRNA. In the 70S ribosome it contacts the 23S rRNA (bridge B1a) and protein L5 of the 50S subunit (bridge B1b), connecting the 2 subunits; these bridges are implicated in subunit movement. Contacts the tRNAs in the A and P-sites.</text>
</comment>
<dbReference type="GO" id="GO:0005829">
    <property type="term" value="C:cytosol"/>
    <property type="evidence" value="ECO:0007669"/>
    <property type="project" value="TreeGrafter"/>
</dbReference>
<gene>
    <name evidence="7" type="primary">rpsM</name>
    <name evidence="10" type="ordered locus">Selin_0356</name>
</gene>
<dbReference type="SUPFAM" id="SSF46946">
    <property type="entry name" value="S13-like H2TH domain"/>
    <property type="match status" value="1"/>
</dbReference>
<dbReference type="InterPro" id="IPR010979">
    <property type="entry name" value="Ribosomal_uS13-like_H2TH"/>
</dbReference>
<dbReference type="InterPro" id="IPR001892">
    <property type="entry name" value="Ribosomal_uS13"/>
</dbReference>
<dbReference type="PANTHER" id="PTHR10871:SF1">
    <property type="entry name" value="SMALL RIBOSOMAL SUBUNIT PROTEIN US13M"/>
    <property type="match status" value="1"/>
</dbReference>
<name>E6W734_DESIS</name>
<evidence type="ECO:0000256" key="7">
    <source>
        <dbReference type="HAMAP-Rule" id="MF_01315"/>
    </source>
</evidence>
<dbReference type="Gene3D" id="4.10.910.10">
    <property type="entry name" value="30s ribosomal protein s13, domain 2"/>
    <property type="match status" value="1"/>
</dbReference>
<dbReference type="AlphaFoldDB" id="E6W734"/>
<feature type="region of interest" description="Disordered" evidence="9">
    <location>
        <begin position="91"/>
        <end position="120"/>
    </location>
</feature>
<dbReference type="STRING" id="653733.Selin_0356"/>
<dbReference type="FunFam" id="4.10.910.10:FF:000001">
    <property type="entry name" value="30S ribosomal protein S13"/>
    <property type="match status" value="1"/>
</dbReference>
<keyword evidence="5 7" id="KW-0687">Ribonucleoprotein</keyword>
<evidence type="ECO:0000256" key="4">
    <source>
        <dbReference type="ARBA" id="ARBA00022980"/>
    </source>
</evidence>
<dbReference type="GO" id="GO:0006412">
    <property type="term" value="P:translation"/>
    <property type="evidence" value="ECO:0007669"/>
    <property type="project" value="UniProtKB-UniRule"/>
</dbReference>
<dbReference type="GO" id="GO:0000049">
    <property type="term" value="F:tRNA binding"/>
    <property type="evidence" value="ECO:0007669"/>
    <property type="project" value="UniProtKB-UniRule"/>
</dbReference>
<organism evidence="10 11">
    <name type="scientific">Desulfurispirillum indicum (strain ATCC BAA-1389 / DSM 22839 / S5)</name>
    <dbReference type="NCBI Taxonomy" id="653733"/>
    <lineage>
        <taxon>Bacteria</taxon>
        <taxon>Pseudomonadati</taxon>
        <taxon>Chrysiogenota</taxon>
        <taxon>Chrysiogenia</taxon>
        <taxon>Chrysiogenales</taxon>
        <taxon>Chrysiogenaceae</taxon>
        <taxon>Desulfurispirillum</taxon>
    </lineage>
</organism>
<dbReference type="KEGG" id="din:Selin_0356"/>
<dbReference type="EMBL" id="CP002432">
    <property type="protein sequence ID" value="ADU65112.1"/>
    <property type="molecule type" value="Genomic_DNA"/>
</dbReference>
<evidence type="ECO:0000256" key="9">
    <source>
        <dbReference type="SAM" id="MobiDB-lite"/>
    </source>
</evidence>
<evidence type="ECO:0000256" key="3">
    <source>
        <dbReference type="ARBA" id="ARBA00022884"/>
    </source>
</evidence>
<dbReference type="GO" id="GO:0019843">
    <property type="term" value="F:rRNA binding"/>
    <property type="evidence" value="ECO:0007669"/>
    <property type="project" value="UniProtKB-UniRule"/>
</dbReference>
<dbReference type="GO" id="GO:0003735">
    <property type="term" value="F:structural constituent of ribosome"/>
    <property type="evidence" value="ECO:0007669"/>
    <property type="project" value="InterPro"/>
</dbReference>
<dbReference type="PROSITE" id="PS50159">
    <property type="entry name" value="RIBOSOMAL_S13_2"/>
    <property type="match status" value="1"/>
</dbReference>
<dbReference type="OrthoDB" id="9803610at2"/>
<evidence type="ECO:0000256" key="2">
    <source>
        <dbReference type="ARBA" id="ARBA00022730"/>
    </source>
</evidence>
<dbReference type="GO" id="GO:0015935">
    <property type="term" value="C:small ribosomal subunit"/>
    <property type="evidence" value="ECO:0007669"/>
    <property type="project" value="TreeGrafter"/>
</dbReference>
<reference evidence="10 11" key="1">
    <citation type="submission" date="2010-12" db="EMBL/GenBank/DDBJ databases">
        <title>Complete sequence of Desulfurispirillum indicum S5.</title>
        <authorList>
            <consortium name="US DOE Joint Genome Institute"/>
            <person name="Lucas S."/>
            <person name="Copeland A."/>
            <person name="Lapidus A."/>
            <person name="Cheng J.-F."/>
            <person name="Goodwin L."/>
            <person name="Pitluck S."/>
            <person name="Chertkov O."/>
            <person name="Held B."/>
            <person name="Detter J.C."/>
            <person name="Han C."/>
            <person name="Tapia R."/>
            <person name="Land M."/>
            <person name="Hauser L."/>
            <person name="Kyrpides N."/>
            <person name="Ivanova N."/>
            <person name="Mikhailova N."/>
            <person name="Haggblom M."/>
            <person name="Rauschenbach I."/>
            <person name="Bini E."/>
            <person name="Woyke T."/>
        </authorList>
    </citation>
    <scope>NUCLEOTIDE SEQUENCE [LARGE SCALE GENOMIC DNA]</scope>
    <source>
        <strain evidence="11">ATCC BAA-1389 / DSM 22839 / S5</strain>
    </source>
</reference>
<feature type="compositionally biased region" description="Basic residues" evidence="9">
    <location>
        <begin position="106"/>
        <end position="120"/>
    </location>
</feature>
<keyword evidence="4 7" id="KW-0689">Ribosomal protein</keyword>
<evidence type="ECO:0000313" key="10">
    <source>
        <dbReference type="EMBL" id="ADU65112.1"/>
    </source>
</evidence>
<comment type="similarity">
    <text evidence="1 7 8">Belongs to the universal ribosomal protein uS13 family.</text>
</comment>
<protein>
    <recommendedName>
        <fullName evidence="6 7">Small ribosomal subunit protein uS13</fullName>
    </recommendedName>
</protein>
<dbReference type="FunFam" id="1.10.8.50:FF:000001">
    <property type="entry name" value="30S ribosomal protein S13"/>
    <property type="match status" value="1"/>
</dbReference>
<dbReference type="PANTHER" id="PTHR10871">
    <property type="entry name" value="30S RIBOSOMAL PROTEIN S13/40S RIBOSOMAL PROTEIN S18"/>
    <property type="match status" value="1"/>
</dbReference>
<keyword evidence="2 7" id="KW-0699">rRNA-binding</keyword>
<dbReference type="InParanoid" id="E6W734"/>
<evidence type="ECO:0000256" key="6">
    <source>
        <dbReference type="ARBA" id="ARBA00035166"/>
    </source>
</evidence>
<dbReference type="PIRSF" id="PIRSF002134">
    <property type="entry name" value="Ribosomal_S13"/>
    <property type="match status" value="1"/>
</dbReference>
<dbReference type="InterPro" id="IPR027437">
    <property type="entry name" value="Rbsml_uS13_C"/>
</dbReference>
<dbReference type="InterPro" id="IPR019980">
    <property type="entry name" value="Ribosomal_uS13_bac-type"/>
</dbReference>